<dbReference type="GO" id="GO:0003924">
    <property type="term" value="F:GTPase activity"/>
    <property type="evidence" value="ECO:0007669"/>
    <property type="project" value="InterPro"/>
</dbReference>
<dbReference type="InterPro" id="IPR027417">
    <property type="entry name" value="P-loop_NTPase"/>
</dbReference>
<keyword evidence="5" id="KW-0472">Membrane</keyword>
<dbReference type="GO" id="GO:0005525">
    <property type="term" value="F:GTP binding"/>
    <property type="evidence" value="ECO:0007669"/>
    <property type="project" value="UniProtKB-KW"/>
</dbReference>
<dbReference type="PANTHER" id="PTHR10465">
    <property type="entry name" value="TRANSMEMBRANE GTPASE FZO1"/>
    <property type="match status" value="1"/>
</dbReference>
<accession>A0AB33J0L6</accession>
<dbReference type="AlphaFoldDB" id="A0AB33J0L6"/>
<evidence type="ECO:0000256" key="4">
    <source>
        <dbReference type="ARBA" id="ARBA00023134"/>
    </source>
</evidence>
<dbReference type="Pfam" id="PF00350">
    <property type="entry name" value="Dynamin_N"/>
    <property type="match status" value="1"/>
</dbReference>
<comment type="subcellular location">
    <subcellularLocation>
        <location evidence="1">Membrane</location>
    </subcellularLocation>
</comment>
<protein>
    <recommendedName>
        <fullName evidence="7">Dynamin N-terminal domain-containing protein</fullName>
    </recommendedName>
</protein>
<keyword evidence="3" id="KW-0378">Hydrolase</keyword>
<evidence type="ECO:0000256" key="1">
    <source>
        <dbReference type="ARBA" id="ARBA00004370"/>
    </source>
</evidence>
<reference evidence="8" key="1">
    <citation type="submission" date="2024-07" db="EMBL/GenBank/DDBJ databases">
        <title>Complete genome sequence of Prevotella sp. YM-2024 GTC17254.</title>
        <authorList>
            <person name="Hayashi M."/>
            <person name="Muto Y."/>
            <person name="Tanaka K."/>
            <person name="Niwa H."/>
        </authorList>
    </citation>
    <scope>NUCLEOTIDE SEQUENCE</scope>
    <source>
        <strain evidence="8">GTC17254</strain>
    </source>
</reference>
<evidence type="ECO:0000259" key="7">
    <source>
        <dbReference type="Pfam" id="PF00350"/>
    </source>
</evidence>
<evidence type="ECO:0000313" key="8">
    <source>
        <dbReference type="EMBL" id="BFO73107.1"/>
    </source>
</evidence>
<keyword evidence="6" id="KW-0175">Coiled coil</keyword>
<evidence type="ECO:0000256" key="3">
    <source>
        <dbReference type="ARBA" id="ARBA00022801"/>
    </source>
</evidence>
<proteinExistence type="predicted"/>
<dbReference type="PANTHER" id="PTHR10465:SF0">
    <property type="entry name" value="SARCALUMENIN"/>
    <property type="match status" value="1"/>
</dbReference>
<dbReference type="GO" id="GO:0016020">
    <property type="term" value="C:membrane"/>
    <property type="evidence" value="ECO:0007669"/>
    <property type="project" value="UniProtKB-SubCell"/>
</dbReference>
<dbReference type="SUPFAM" id="SSF52540">
    <property type="entry name" value="P-loop containing nucleoside triphosphate hydrolases"/>
    <property type="match status" value="1"/>
</dbReference>
<keyword evidence="4" id="KW-0342">GTP-binding</keyword>
<organism evidence="8">
    <name type="scientific">Prevotella sp. GTC17254</name>
    <dbReference type="NCBI Taxonomy" id="3236794"/>
    <lineage>
        <taxon>Bacteria</taxon>
        <taxon>Pseudomonadati</taxon>
        <taxon>Bacteroidota</taxon>
        <taxon>Bacteroidia</taxon>
        <taxon>Bacteroidales</taxon>
        <taxon>Prevotellaceae</taxon>
        <taxon>Prevotella</taxon>
    </lineage>
</organism>
<evidence type="ECO:0000256" key="5">
    <source>
        <dbReference type="ARBA" id="ARBA00023136"/>
    </source>
</evidence>
<dbReference type="InterPro" id="IPR027094">
    <property type="entry name" value="Mitofusin_fam"/>
</dbReference>
<dbReference type="InterPro" id="IPR045063">
    <property type="entry name" value="Dynamin_N"/>
</dbReference>
<keyword evidence="2" id="KW-0547">Nucleotide-binding</keyword>
<name>A0AB33J0L6_9BACT</name>
<dbReference type="Gene3D" id="3.40.50.300">
    <property type="entry name" value="P-loop containing nucleotide triphosphate hydrolases"/>
    <property type="match status" value="2"/>
</dbReference>
<sequence>MATNLFEEFKLKKEKMSMLADKAFAAGIINEEKKEEIKRKLDNDTLTIGVIGQMKCGKSTFLNSFVFGRNVLPAATTPMTAALSVITYGEKEAIEAEFYTDSEWQEQQMMANRSLEEVAGNELLTSKIKAAKELVSKAHVLGNSINSLLGKTQADELDNLEAYVGADGKYVSITKSVKIYYPNEALRGVEIVDTPGFNDPIQSREERTKDFLSKADAVLLMLYAGRPFDATDRAILFKNVGQCGMGKVLIGINKYDIPYESGETEQEIQDYVSREIALACREEEDNELKDILQSTTPITLSAEMALLSELPFEKIQSSEAFNHAWKRACDIFEISTQTEMRQKSHIDNLITAVKQIIEKEKGEILFKKPINTILASGNKLLADIDNEITKNKYDIELLNSSDDEIDEKGKRLNKVERRISSRLDTLGEDIEYGLRYVVRKGSDTLEDIVDTACNKMVRIVDNKGRLESADSINQKLESCINTLLDRDLKRSLKRIADDARRPVINSMNDFFDKIGEILVKYPPTEDFYADELLDKAKKEVDFTIDGNPWLPKGYVNNDDWGILDLFGNEIYGILKAFTLGAFGKFLTAFTHDSYKIQAKELIEKIRNSFDPKEKLNLIYNQKEEVIAKIIELFIDKLIHPLQAQIEDVRNNIAEREAKLEKAKNNLEANHEQKNMLEKKVEEIRIEIESLR</sequence>
<feature type="domain" description="Dynamin N-terminal" evidence="7">
    <location>
        <begin position="48"/>
        <end position="240"/>
    </location>
</feature>
<dbReference type="EMBL" id="AP035786">
    <property type="protein sequence ID" value="BFO73107.1"/>
    <property type="molecule type" value="Genomic_DNA"/>
</dbReference>
<evidence type="ECO:0000256" key="6">
    <source>
        <dbReference type="SAM" id="Coils"/>
    </source>
</evidence>
<feature type="coiled-coil region" evidence="6">
    <location>
        <begin position="645"/>
        <end position="686"/>
    </location>
</feature>
<gene>
    <name evidence="8" type="ORF">GTC17254_07040</name>
</gene>
<evidence type="ECO:0000256" key="2">
    <source>
        <dbReference type="ARBA" id="ARBA00022741"/>
    </source>
</evidence>